<name>H8L1N9_FRAAD</name>
<evidence type="ECO:0000256" key="1">
    <source>
        <dbReference type="ARBA" id="ARBA00005054"/>
    </source>
</evidence>
<dbReference type="PANTHER" id="PTHR43369">
    <property type="entry name" value="PHOSPHORIBOSYLGLYCINAMIDE FORMYLTRANSFERASE"/>
    <property type="match status" value="1"/>
</dbReference>
<dbReference type="EMBL" id="CP003350">
    <property type="protein sequence ID" value="AFC85399.1"/>
    <property type="molecule type" value="Genomic_DNA"/>
</dbReference>
<evidence type="ECO:0000256" key="2">
    <source>
        <dbReference type="ARBA" id="ARBA00022679"/>
    </source>
</evidence>
<comment type="similarity">
    <text evidence="4 6">Belongs to the GART family.</text>
</comment>
<evidence type="ECO:0000259" key="7">
    <source>
        <dbReference type="Pfam" id="PF00551"/>
    </source>
</evidence>
<evidence type="ECO:0000313" key="9">
    <source>
        <dbReference type="Proteomes" id="UP000005234"/>
    </source>
</evidence>
<dbReference type="NCBIfam" id="TIGR00639">
    <property type="entry name" value="PurN"/>
    <property type="match status" value="1"/>
</dbReference>
<dbReference type="EC" id="2.1.2.2" evidence="6"/>
<dbReference type="Gene3D" id="3.40.50.170">
    <property type="entry name" value="Formyl transferase, N-terminal domain"/>
    <property type="match status" value="1"/>
</dbReference>
<accession>H8L1N9</accession>
<comment type="function">
    <text evidence="6">Catalyzes the transfer of a formyl group from 10-formyltetrahydrofolate to 5-phospho-ribosyl-glycinamide (GAR), producing 5-phospho-ribosyl-N-formylglycinamide (FGAR) and tetrahydrofolate.</text>
</comment>
<dbReference type="InterPro" id="IPR002376">
    <property type="entry name" value="Formyl_transf_N"/>
</dbReference>
<dbReference type="OrthoDB" id="9806170at2"/>
<feature type="binding site" evidence="6">
    <location>
        <begin position="17"/>
        <end position="19"/>
    </location>
    <ligand>
        <name>N(1)-(5-phospho-beta-D-ribosyl)glycinamide</name>
        <dbReference type="ChEBI" id="CHEBI:143788"/>
    </ligand>
</feature>
<feature type="domain" description="Formyl transferase N-terminal" evidence="7">
    <location>
        <begin position="8"/>
        <end position="187"/>
    </location>
</feature>
<dbReference type="eggNOG" id="COG0299">
    <property type="taxonomic scope" value="Bacteria"/>
</dbReference>
<feature type="active site" description="Proton donor" evidence="6">
    <location>
        <position position="114"/>
    </location>
</feature>
<dbReference type="KEGG" id="fau:Fraau_0930"/>
<evidence type="ECO:0000256" key="4">
    <source>
        <dbReference type="ARBA" id="ARBA00038440"/>
    </source>
</evidence>
<dbReference type="InterPro" id="IPR001555">
    <property type="entry name" value="GART_AS"/>
</dbReference>
<evidence type="ECO:0000256" key="6">
    <source>
        <dbReference type="HAMAP-Rule" id="MF_01930"/>
    </source>
</evidence>
<dbReference type="STRING" id="767434.Fraau_0930"/>
<organism evidence="8 9">
    <name type="scientific">Frateuria aurantia (strain ATCC 33424 / DSM 6220 / KCTC 2777 / LMG 1558 / NBRC 3245 / NCIMB 13370)</name>
    <name type="common">Acetobacter aurantius</name>
    <dbReference type="NCBI Taxonomy" id="767434"/>
    <lineage>
        <taxon>Bacteria</taxon>
        <taxon>Pseudomonadati</taxon>
        <taxon>Pseudomonadota</taxon>
        <taxon>Gammaproteobacteria</taxon>
        <taxon>Lysobacterales</taxon>
        <taxon>Rhodanobacteraceae</taxon>
        <taxon>Frateuria</taxon>
    </lineage>
</organism>
<dbReference type="AlphaFoldDB" id="H8L1N9"/>
<feature type="binding site" evidence="6">
    <location>
        <position position="70"/>
    </location>
    <ligand>
        <name>(6R)-10-formyltetrahydrofolate</name>
        <dbReference type="ChEBI" id="CHEBI:195366"/>
    </ligand>
</feature>
<dbReference type="UniPathway" id="UPA00074">
    <property type="reaction ID" value="UER00126"/>
</dbReference>
<dbReference type="HAMAP" id="MF_01930">
    <property type="entry name" value="PurN"/>
    <property type="match status" value="1"/>
</dbReference>
<protein>
    <recommendedName>
        <fullName evidence="6">Phosphoribosylglycinamide formyltransferase</fullName>
        <ecNumber evidence="6">2.1.2.2</ecNumber>
    </recommendedName>
    <alternativeName>
        <fullName evidence="6">5'-phosphoribosylglycinamide transformylase</fullName>
    </alternativeName>
    <alternativeName>
        <fullName evidence="6">GAR transformylase</fullName>
        <shortName evidence="6">GART</shortName>
    </alternativeName>
</protein>
<evidence type="ECO:0000256" key="5">
    <source>
        <dbReference type="ARBA" id="ARBA00047664"/>
    </source>
</evidence>
<comment type="catalytic activity">
    <reaction evidence="5 6">
        <text>N(1)-(5-phospho-beta-D-ribosyl)glycinamide + (6R)-10-formyltetrahydrofolate = N(2)-formyl-N(1)-(5-phospho-beta-D-ribosyl)glycinamide + (6S)-5,6,7,8-tetrahydrofolate + H(+)</text>
        <dbReference type="Rhea" id="RHEA:15053"/>
        <dbReference type="ChEBI" id="CHEBI:15378"/>
        <dbReference type="ChEBI" id="CHEBI:57453"/>
        <dbReference type="ChEBI" id="CHEBI:143788"/>
        <dbReference type="ChEBI" id="CHEBI:147286"/>
        <dbReference type="ChEBI" id="CHEBI:195366"/>
        <dbReference type="EC" id="2.1.2.2"/>
    </reaction>
</comment>
<keyword evidence="3 6" id="KW-0658">Purine biosynthesis</keyword>
<proteinExistence type="inferred from homology"/>
<keyword evidence="2 6" id="KW-0808">Transferase</keyword>
<dbReference type="Proteomes" id="UP000005234">
    <property type="component" value="Chromosome"/>
</dbReference>
<feature type="binding site" evidence="6">
    <location>
        <position position="112"/>
    </location>
    <ligand>
        <name>(6R)-10-formyltetrahydrofolate</name>
        <dbReference type="ChEBI" id="CHEBI:195366"/>
    </ligand>
</feature>
<dbReference type="PANTHER" id="PTHR43369:SF2">
    <property type="entry name" value="PHOSPHORIBOSYLGLYCINAMIDE FORMYLTRANSFERASE"/>
    <property type="match status" value="1"/>
</dbReference>
<feature type="binding site" evidence="6">
    <location>
        <begin position="95"/>
        <end position="98"/>
    </location>
    <ligand>
        <name>(6R)-10-formyltetrahydrofolate</name>
        <dbReference type="ChEBI" id="CHEBI:195366"/>
    </ligand>
</feature>
<dbReference type="GO" id="GO:0006189">
    <property type="term" value="P:'de novo' IMP biosynthetic process"/>
    <property type="evidence" value="ECO:0007669"/>
    <property type="project" value="UniProtKB-UniRule"/>
</dbReference>
<feature type="site" description="Raises pKa of active site His" evidence="6">
    <location>
        <position position="150"/>
    </location>
</feature>
<evidence type="ECO:0000256" key="3">
    <source>
        <dbReference type="ARBA" id="ARBA00022755"/>
    </source>
</evidence>
<keyword evidence="9" id="KW-1185">Reference proteome</keyword>
<evidence type="ECO:0000313" key="8">
    <source>
        <dbReference type="EMBL" id="AFC85399.1"/>
    </source>
</evidence>
<comment type="pathway">
    <text evidence="1 6">Purine metabolism; IMP biosynthesis via de novo pathway; N(2)-formyl-N(1)-(5-phospho-D-ribosyl)glycinamide from N(1)-(5-phospho-D-ribosyl)glycinamide (10-formyl THF route): step 1/1.</text>
</comment>
<dbReference type="RefSeq" id="WP_014402405.1">
    <property type="nucleotide sequence ID" value="NC_017033.1"/>
</dbReference>
<dbReference type="SUPFAM" id="SSF53328">
    <property type="entry name" value="Formyltransferase"/>
    <property type="match status" value="1"/>
</dbReference>
<dbReference type="HOGENOM" id="CLU_038395_1_1_6"/>
<dbReference type="InterPro" id="IPR004607">
    <property type="entry name" value="GART"/>
</dbReference>
<reference evidence="8" key="1">
    <citation type="submission" date="2012-02" db="EMBL/GenBank/DDBJ databases">
        <title>The complete genome of Frateuria aurantia DSM 6220.</title>
        <authorList>
            <consortium name="US DOE Joint Genome Institute (JGI-PGF)"/>
            <person name="Lucas S."/>
            <person name="Copeland A."/>
            <person name="Lapidus A."/>
            <person name="Glavina del Rio T."/>
            <person name="Dalin E."/>
            <person name="Tice H."/>
            <person name="Bruce D."/>
            <person name="Goodwin L."/>
            <person name="Pitluck S."/>
            <person name="Peters L."/>
            <person name="Ovchinnikova G."/>
            <person name="Teshima H."/>
            <person name="Kyrpides N."/>
            <person name="Mavromatis K."/>
            <person name="Ivanova N."/>
            <person name="Brettin T."/>
            <person name="Detter J.C."/>
            <person name="Han C."/>
            <person name="Larimer F."/>
            <person name="Land M."/>
            <person name="Hauser L."/>
            <person name="Markowitz V."/>
            <person name="Cheng J.-F."/>
            <person name="Hugenholtz P."/>
            <person name="Woyke T."/>
            <person name="Wu D."/>
            <person name="Brambilla E."/>
            <person name="Klenk H.-P."/>
            <person name="Eisen J.A."/>
        </authorList>
    </citation>
    <scope>NUCLEOTIDE SEQUENCE</scope>
    <source>
        <strain evidence="8">DSM 6220</strain>
    </source>
</reference>
<dbReference type="CDD" id="cd08645">
    <property type="entry name" value="FMT_core_GART"/>
    <property type="match status" value="1"/>
</dbReference>
<gene>
    <name evidence="6" type="primary">purN</name>
    <name evidence="8" type="ordered locus">Fraau_0930</name>
</gene>
<sequence>MTTTSPLRIAVLASGRGSNLQALIEACSDGRLSARIVLVGSDRRQAQALQRAESAGIEHFSLDPKAWPDRAGFDVALFRRVAESRPDLVVLAGYMRILDAAAVEAWQGRMINIHPSLLPRHRGLHTHRKALEHGDADHGTSVHYVSAELDGGPVIAQAMTPIRSDDDETRLSERILQLEHQLLPAVVRLIADGRLQWRQGMPWLDEQPLSTPLTWPFENAVA</sequence>
<dbReference type="GO" id="GO:0005829">
    <property type="term" value="C:cytosol"/>
    <property type="evidence" value="ECO:0007669"/>
    <property type="project" value="TreeGrafter"/>
</dbReference>
<dbReference type="InterPro" id="IPR036477">
    <property type="entry name" value="Formyl_transf_N_sf"/>
</dbReference>
<dbReference type="GO" id="GO:0004644">
    <property type="term" value="F:phosphoribosylglycinamide formyltransferase activity"/>
    <property type="evidence" value="ECO:0007669"/>
    <property type="project" value="UniProtKB-UniRule"/>
</dbReference>
<dbReference type="Pfam" id="PF00551">
    <property type="entry name" value="Formyl_trans_N"/>
    <property type="match status" value="1"/>
</dbReference>
<dbReference type="PROSITE" id="PS00373">
    <property type="entry name" value="GART"/>
    <property type="match status" value="1"/>
</dbReference>